<reference evidence="2 3" key="2">
    <citation type="journal article" date="2020" name="Antonie Van Leeuwenhoek">
        <title>Phylogenomic characterisation of a novel corynebacterial species pathogenic to animals.</title>
        <authorList>
            <person name="Moller J."/>
            <person name="Musella L."/>
            <person name="Melnikov V."/>
            <person name="Geissdorfer W."/>
            <person name="Burkovski A."/>
            <person name="Sangal V."/>
        </authorList>
    </citation>
    <scope>NUCLEOTIDE SEQUENCE [LARGE SCALE GENOMIC DNA]</scope>
    <source>
        <strain evidence="2 3">PO100/5</strain>
    </source>
</reference>
<protein>
    <recommendedName>
        <fullName evidence="4">DUF2273 domain-containing protein</fullName>
    </recommendedName>
</protein>
<dbReference type="Proteomes" id="UP000195652">
    <property type="component" value="Chromosome"/>
</dbReference>
<dbReference type="GeneID" id="75007096"/>
<dbReference type="STRING" id="65058.Cul210931_0397"/>
<evidence type="ECO:0000313" key="3">
    <source>
        <dbReference type="Proteomes" id="UP000195652"/>
    </source>
</evidence>
<dbReference type="KEGG" id="cun:Cul210932_0412"/>
<dbReference type="KEGG" id="cuz:Cul05146_0424"/>
<dbReference type="EMBL" id="CP021417">
    <property type="protein sequence ID" value="ARU45506.1"/>
    <property type="molecule type" value="Genomic_DNA"/>
</dbReference>
<dbReference type="KEGG" id="csil:CBE74_02200"/>
<accession>A0A0E3N159</accession>
<proteinExistence type="predicted"/>
<organism evidence="2 3">
    <name type="scientific">Corynebacterium silvaticum</name>
    <dbReference type="NCBI Taxonomy" id="2320431"/>
    <lineage>
        <taxon>Bacteria</taxon>
        <taxon>Bacillati</taxon>
        <taxon>Actinomycetota</taxon>
        <taxon>Actinomycetes</taxon>
        <taxon>Mycobacteriales</taxon>
        <taxon>Corynebacteriaceae</taxon>
        <taxon>Corynebacterium</taxon>
    </lineage>
</organism>
<reference evidence="2 3" key="1">
    <citation type="journal article" date="2014" name="BMC Vet. Res.">
        <title>First report of Corynebacterium pseudotuberculosis from caseous lymphadenitis lesions in Black Alentejano pig (Sus scrofa domesticus).</title>
        <authorList>
            <person name="Oliveira M."/>
            <person name="Barroco C."/>
            <person name="Mottola C."/>
            <person name="Santos R."/>
            <person name="Lemsaddek A."/>
            <person name="Tavares L."/>
            <person name="Semedo-Lemsaddek T."/>
        </authorList>
    </citation>
    <scope>NUCLEOTIDE SEQUENCE [LARGE SCALE GENOMIC DNA]</scope>
    <source>
        <strain evidence="2 3">PO100/5</strain>
    </source>
</reference>
<keyword evidence="1" id="KW-0472">Membrane</keyword>
<evidence type="ECO:0000313" key="2">
    <source>
        <dbReference type="EMBL" id="ARU45506.1"/>
    </source>
</evidence>
<dbReference type="AlphaFoldDB" id="A0A0E3N159"/>
<reference evidence="2 3" key="3">
    <citation type="journal article" date="2020" name="Int. J. Syst. Evol. Microbiol.">
        <title>Corynebacterium silvaticum sp. nov., a unique group of NTTB corynebacteria in wild boar and roe deer.</title>
        <authorList>
            <person name="Dangel A."/>
            <person name="Berger A."/>
            <person name="Rau J."/>
            <person name="Eisenberg T."/>
            <person name="Kampfer P."/>
            <person name="Margos G."/>
            <person name="Contzen M."/>
            <person name="Busse H.J."/>
            <person name="Konrad R."/>
            <person name="Peters M."/>
            <person name="Sting R."/>
            <person name="Sing A."/>
        </authorList>
    </citation>
    <scope>NUCLEOTIDE SEQUENCE [LARGE SCALE GENOMIC DNA]</scope>
    <source>
        <strain evidence="2 3">PO100/5</strain>
    </source>
</reference>
<feature type="transmembrane region" description="Helical" evidence="1">
    <location>
        <begin position="12"/>
        <end position="43"/>
    </location>
</feature>
<dbReference type="RefSeq" id="WP_013910792.1">
    <property type="nucleotide sequence ID" value="NZ_CP021417.2"/>
</dbReference>
<keyword evidence="1" id="KW-1133">Transmembrane helix</keyword>
<name>A0A0E3N159_9CORY</name>
<evidence type="ECO:0008006" key="4">
    <source>
        <dbReference type="Google" id="ProtNLM"/>
    </source>
</evidence>
<dbReference type="eggNOG" id="ENOG5031MMY">
    <property type="taxonomic scope" value="Bacteria"/>
</dbReference>
<sequence>MFQNKTLLGAILGVLVIFAILSGHLLTLLILAVAGGIGALIGAHFDGKIDLYKIFHDLVENLRRGGRG</sequence>
<keyword evidence="1" id="KW-0812">Transmembrane</keyword>
<keyword evidence="3" id="KW-1185">Reference proteome</keyword>
<reference evidence="2 3" key="4">
    <citation type="journal article" date="2020" name="PLoS ONE">
        <title>Taxonomic classification of strain PO100/5 shows a broader geographic distribution and genetic markers of the recently described Corynebacterium silvaticum.</title>
        <authorList>
            <person name="Viana M.V.C."/>
            <person name="Profeta R."/>
            <person name="da Silva A.L."/>
            <person name="Hurtado R."/>
            <person name="Cerqueira J.C."/>
            <person name="Ribeiro B.F.S."/>
            <person name="Almeida M.O."/>
            <person name="Morais-Rodrigues F."/>
            <person name="Soares S.C."/>
            <person name="Oliveira M."/>
            <person name="Tavares L."/>
            <person name="Figueiredo H."/>
            <person name="Wattam A.R."/>
            <person name="Barh D."/>
            <person name="Ghosh P."/>
            <person name="Silva A."/>
            <person name="Azevedo V."/>
        </authorList>
    </citation>
    <scope>NUCLEOTIDE SEQUENCE [LARGE SCALE GENOMIC DNA]</scope>
    <source>
        <strain evidence="2 3">PO100/5</strain>
    </source>
</reference>
<dbReference type="KEGG" id="cuj:CUL131002_0395c"/>
<gene>
    <name evidence="2" type="ORF">CBE74_02200</name>
</gene>
<evidence type="ECO:0000256" key="1">
    <source>
        <dbReference type="SAM" id="Phobius"/>
    </source>
</evidence>